<accession>A0AAD9QEQ2</accession>
<dbReference type="InterPro" id="IPR000742">
    <property type="entry name" value="EGF"/>
</dbReference>
<protein>
    <recommendedName>
        <fullName evidence="3">EGF-like domain-containing protein</fullName>
    </recommendedName>
</protein>
<dbReference type="PROSITE" id="PS50026">
    <property type="entry name" value="EGF_3"/>
    <property type="match status" value="1"/>
</dbReference>
<dbReference type="AlphaFoldDB" id="A0AAD9QEQ2"/>
<dbReference type="Gene3D" id="2.10.25.10">
    <property type="entry name" value="Laminin"/>
    <property type="match status" value="1"/>
</dbReference>
<reference evidence="4" key="1">
    <citation type="journal article" date="2023" name="G3 (Bethesda)">
        <title>Whole genome assembly and annotation of the endangered Caribbean coral Acropora cervicornis.</title>
        <authorList>
            <person name="Selwyn J.D."/>
            <person name="Vollmer S.V."/>
        </authorList>
    </citation>
    <scope>NUCLEOTIDE SEQUENCE</scope>
    <source>
        <strain evidence="4">K2</strain>
    </source>
</reference>
<dbReference type="SUPFAM" id="SSF57196">
    <property type="entry name" value="EGF/Laminin"/>
    <property type="match status" value="1"/>
</dbReference>
<dbReference type="Proteomes" id="UP001249851">
    <property type="component" value="Unassembled WGS sequence"/>
</dbReference>
<reference evidence="4" key="2">
    <citation type="journal article" date="2023" name="Science">
        <title>Genomic signatures of disease resistance in endangered staghorn corals.</title>
        <authorList>
            <person name="Vollmer S.V."/>
            <person name="Selwyn J.D."/>
            <person name="Despard B.A."/>
            <person name="Roesel C.L."/>
        </authorList>
    </citation>
    <scope>NUCLEOTIDE SEQUENCE</scope>
    <source>
        <strain evidence="4">K2</strain>
    </source>
</reference>
<feature type="chain" id="PRO_5041909885" description="EGF-like domain-containing protein" evidence="2">
    <location>
        <begin position="25"/>
        <end position="208"/>
    </location>
</feature>
<evidence type="ECO:0000259" key="3">
    <source>
        <dbReference type="PROSITE" id="PS50026"/>
    </source>
</evidence>
<dbReference type="CDD" id="cd00054">
    <property type="entry name" value="EGF_CA"/>
    <property type="match status" value="1"/>
</dbReference>
<keyword evidence="1" id="KW-0245">EGF-like domain</keyword>
<gene>
    <name evidence="4" type="ORF">P5673_017358</name>
</gene>
<keyword evidence="1" id="KW-1015">Disulfide bond</keyword>
<proteinExistence type="predicted"/>
<feature type="signal peptide" evidence="2">
    <location>
        <begin position="1"/>
        <end position="24"/>
    </location>
</feature>
<organism evidence="4 5">
    <name type="scientific">Acropora cervicornis</name>
    <name type="common">Staghorn coral</name>
    <dbReference type="NCBI Taxonomy" id="6130"/>
    <lineage>
        <taxon>Eukaryota</taxon>
        <taxon>Metazoa</taxon>
        <taxon>Cnidaria</taxon>
        <taxon>Anthozoa</taxon>
        <taxon>Hexacorallia</taxon>
        <taxon>Scleractinia</taxon>
        <taxon>Astrocoeniina</taxon>
        <taxon>Acroporidae</taxon>
        <taxon>Acropora</taxon>
    </lineage>
</organism>
<feature type="domain" description="EGF-like" evidence="3">
    <location>
        <begin position="66"/>
        <end position="103"/>
    </location>
</feature>
<comment type="caution">
    <text evidence="4">The sequence shown here is derived from an EMBL/GenBank/DDBJ whole genome shotgun (WGS) entry which is preliminary data.</text>
</comment>
<keyword evidence="5" id="KW-1185">Reference proteome</keyword>
<dbReference type="EMBL" id="JARQWQ010000038">
    <property type="protein sequence ID" value="KAK2559809.1"/>
    <property type="molecule type" value="Genomic_DNA"/>
</dbReference>
<name>A0AAD9QEQ2_ACRCE</name>
<evidence type="ECO:0000313" key="5">
    <source>
        <dbReference type="Proteomes" id="UP001249851"/>
    </source>
</evidence>
<evidence type="ECO:0000313" key="4">
    <source>
        <dbReference type="EMBL" id="KAK2559809.1"/>
    </source>
</evidence>
<evidence type="ECO:0000256" key="1">
    <source>
        <dbReference type="PROSITE-ProRule" id="PRU00076"/>
    </source>
</evidence>
<sequence>MENFELIAFLKALLLMQVAVQLHAISKAKKELRPIPVSNAIFYCQQKSLKTLANGFQEDFHTGLRNDTPCSSWPCKNKGKCLPLYGENNYKCLCKGFKGKNCENGRENRYKNDPKAFLFSLKNPTTNPRKLPQLDSSSSHSVYDGANYGLTLGGHDLYIADSANMNSNSYESLGHTYTVPSGVRSDPFLTGNTRLRANEIETFYETAE</sequence>
<evidence type="ECO:0000256" key="2">
    <source>
        <dbReference type="SAM" id="SignalP"/>
    </source>
</evidence>
<comment type="caution">
    <text evidence="1">Lacks conserved residue(s) required for the propagation of feature annotation.</text>
</comment>
<feature type="disulfide bond" evidence="1">
    <location>
        <begin position="75"/>
        <end position="92"/>
    </location>
</feature>
<keyword evidence="2" id="KW-0732">Signal</keyword>